<dbReference type="EMBL" id="SAEB01000012">
    <property type="protein sequence ID" value="RVD81602.1"/>
    <property type="molecule type" value="Genomic_DNA"/>
</dbReference>
<comment type="caution">
    <text evidence="1">The sequence shown here is derived from an EMBL/GenBank/DDBJ whole genome shotgun (WGS) entry which is preliminary data.</text>
</comment>
<protein>
    <submittedName>
        <fullName evidence="1">Uncharacterized protein</fullName>
    </submittedName>
</protein>
<dbReference type="AlphaFoldDB" id="A0A436ZRZ9"/>
<evidence type="ECO:0000313" key="1">
    <source>
        <dbReference type="EMBL" id="RVD81602.1"/>
    </source>
</evidence>
<reference evidence="1 2" key="1">
    <citation type="submission" date="2019-01" db="EMBL/GenBank/DDBJ databases">
        <title>Intercellular communication is required for trap formation in the nematode-trapping fungus Duddingtonia flagrans.</title>
        <authorList>
            <person name="Youssar L."/>
            <person name="Wernet V."/>
            <person name="Hensel N."/>
            <person name="Hildebrandt H.-G."/>
            <person name="Fischer R."/>
        </authorList>
    </citation>
    <scope>NUCLEOTIDE SEQUENCE [LARGE SCALE GENOMIC DNA]</scope>
    <source>
        <strain evidence="1 2">CBS H-5679</strain>
    </source>
</reference>
<organism evidence="1 2">
    <name type="scientific">Arthrobotrys flagrans</name>
    <name type="common">Nematode-trapping fungus</name>
    <name type="synonym">Trichothecium flagrans</name>
    <dbReference type="NCBI Taxonomy" id="97331"/>
    <lineage>
        <taxon>Eukaryota</taxon>
        <taxon>Fungi</taxon>
        <taxon>Dikarya</taxon>
        <taxon>Ascomycota</taxon>
        <taxon>Pezizomycotina</taxon>
        <taxon>Orbiliomycetes</taxon>
        <taxon>Orbiliales</taxon>
        <taxon>Orbiliaceae</taxon>
        <taxon>Arthrobotrys</taxon>
    </lineage>
</organism>
<proteinExistence type="predicted"/>
<dbReference type="Proteomes" id="UP000283090">
    <property type="component" value="Unassembled WGS sequence"/>
</dbReference>
<dbReference type="VEuPathDB" id="FungiDB:DFL_009459"/>
<evidence type="ECO:0000313" key="2">
    <source>
        <dbReference type="Proteomes" id="UP000283090"/>
    </source>
</evidence>
<sequence length="82" mass="9865">MEGEIRLEPGNIFYRKSTDEMRRNVVKNEGFFLDQKAGSCDGYLSKTRKRRSSWDQRNEVDTRLELKIQRHLRMRAAFLTQR</sequence>
<gene>
    <name evidence="1" type="ORF">DFL_009459</name>
</gene>
<dbReference type="RefSeq" id="XP_067487146.1">
    <property type="nucleotide sequence ID" value="XM_067639347.1"/>
</dbReference>
<keyword evidence="2" id="KW-1185">Reference proteome</keyword>
<name>A0A436ZRZ9_ARTFL</name>
<dbReference type="GeneID" id="93591770"/>
<accession>A0A436ZRZ9</accession>